<reference evidence="1 2" key="1">
    <citation type="submission" date="2023-12" db="EMBL/GenBank/DDBJ databases">
        <title>Friends and Foes: Symbiotic and Algicidal bacterial influence on Karenia brevis blooms.</title>
        <authorList>
            <person name="Fei C."/>
            <person name="Mohamed A.R."/>
            <person name="Booker A."/>
            <person name="Arshad M."/>
            <person name="Klass S."/>
            <person name="Ahn S."/>
            <person name="Gilbert P.M."/>
            <person name="Heil C.A."/>
            <person name="Martinez J.M."/>
            <person name="Amin S.A."/>
        </authorList>
    </citation>
    <scope>NUCLEOTIDE SEQUENCE [LARGE SCALE GENOMIC DNA]</scope>
    <source>
        <strain evidence="1 2">CE15</strain>
    </source>
</reference>
<evidence type="ECO:0000313" key="1">
    <source>
        <dbReference type="EMBL" id="MEI4549798.1"/>
    </source>
</evidence>
<dbReference type="InterPro" id="IPR029470">
    <property type="entry name" value="PDDEXK_4"/>
</dbReference>
<keyword evidence="2" id="KW-1185">Reference proteome</keyword>
<dbReference type="RefSeq" id="WP_336435219.1">
    <property type="nucleotide sequence ID" value="NZ_JBAWKS010000001.1"/>
</dbReference>
<dbReference type="EMBL" id="JBAWKS010000001">
    <property type="protein sequence ID" value="MEI4549798.1"/>
    <property type="molecule type" value="Genomic_DNA"/>
</dbReference>
<proteinExistence type="predicted"/>
<organism evidence="1 2">
    <name type="scientific">Pseudoalteromonas spongiae</name>
    <dbReference type="NCBI Taxonomy" id="298657"/>
    <lineage>
        <taxon>Bacteria</taxon>
        <taxon>Pseudomonadati</taxon>
        <taxon>Pseudomonadota</taxon>
        <taxon>Gammaproteobacteria</taxon>
        <taxon>Alteromonadales</taxon>
        <taxon>Pseudoalteromonadaceae</taxon>
        <taxon>Pseudoalteromonas</taxon>
    </lineage>
</organism>
<dbReference type="Pfam" id="PF14281">
    <property type="entry name" value="PDDEXK_4"/>
    <property type="match status" value="1"/>
</dbReference>
<evidence type="ECO:0000313" key="2">
    <source>
        <dbReference type="Proteomes" id="UP001382455"/>
    </source>
</evidence>
<protein>
    <submittedName>
        <fullName evidence="1">PD-(D/E)XK nuclease family protein</fullName>
    </submittedName>
</protein>
<accession>A0ABU8ES59</accession>
<comment type="caution">
    <text evidence="1">The sequence shown here is derived from an EMBL/GenBank/DDBJ whole genome shotgun (WGS) entry which is preliminary data.</text>
</comment>
<sequence length="436" mass="51174">MSQLILNQLTTLISDKDFQALSTRCLSKSILEKLKFDENKKSDILSWLLNPSEGHLQKEYFVRALLNYVYNNASEHQLAIMPEAHEIISSSLSNLSVTRELRIEVANQSKFIDLVLFEPNLKLLILLERKDGTKAHTGQLGYYANWVEKHYSDWNKIFILSDSQNKDHGEQHDNRYVQIDDTWLNDALLDLIGRGGLLNRLENQLKDIHDFIFGEWEEKRDPYYKGFYDKLKLLANNHQDVVRTLEGKTLSIKKRIYSYIEITPSLYFSEILPSKKNELSDTDLKVLNLIQQHNNVFEELHGISGFEQLKDDIERIYSQLAFCVESNALSFTCRVHDVDEDEWWPYYIQILQVENEQSETQYEVSVVFDRDSNEKFHSLCRKVAEKYDIKLIKNWRFKQKNIIEPITCLSLTSMSQLRLIIDEFIVKVESATKNLM</sequence>
<name>A0ABU8ES59_9GAMM</name>
<gene>
    <name evidence="1" type="ORF">WAE96_08905</name>
</gene>
<dbReference type="Proteomes" id="UP001382455">
    <property type="component" value="Unassembled WGS sequence"/>
</dbReference>